<organism evidence="1 2">
    <name type="scientific">Laetiporus sulphureus 93-53</name>
    <dbReference type="NCBI Taxonomy" id="1314785"/>
    <lineage>
        <taxon>Eukaryota</taxon>
        <taxon>Fungi</taxon>
        <taxon>Dikarya</taxon>
        <taxon>Basidiomycota</taxon>
        <taxon>Agaricomycotina</taxon>
        <taxon>Agaricomycetes</taxon>
        <taxon>Polyporales</taxon>
        <taxon>Laetiporus</taxon>
    </lineage>
</organism>
<name>A0A165HT25_9APHY</name>
<keyword evidence="2" id="KW-1185">Reference proteome</keyword>
<protein>
    <submittedName>
        <fullName evidence="1">Uncharacterized protein</fullName>
    </submittedName>
</protein>
<evidence type="ECO:0000313" key="2">
    <source>
        <dbReference type="Proteomes" id="UP000076871"/>
    </source>
</evidence>
<evidence type="ECO:0000313" key="1">
    <source>
        <dbReference type="EMBL" id="KZT12148.1"/>
    </source>
</evidence>
<gene>
    <name evidence="1" type="ORF">LAESUDRAFT_720120</name>
</gene>
<dbReference type="GeneID" id="63824788"/>
<dbReference type="AlphaFoldDB" id="A0A165HT25"/>
<accession>A0A165HT25</accession>
<dbReference type="RefSeq" id="XP_040769796.1">
    <property type="nucleotide sequence ID" value="XM_040907759.1"/>
</dbReference>
<dbReference type="Proteomes" id="UP000076871">
    <property type="component" value="Unassembled WGS sequence"/>
</dbReference>
<dbReference type="EMBL" id="KV427606">
    <property type="protein sequence ID" value="KZT12148.1"/>
    <property type="molecule type" value="Genomic_DNA"/>
</dbReference>
<dbReference type="InParanoid" id="A0A165HT25"/>
<proteinExistence type="predicted"/>
<reference evidence="1 2" key="1">
    <citation type="journal article" date="2016" name="Mol. Biol. Evol.">
        <title>Comparative Genomics of Early-Diverging Mushroom-Forming Fungi Provides Insights into the Origins of Lignocellulose Decay Capabilities.</title>
        <authorList>
            <person name="Nagy L.G."/>
            <person name="Riley R."/>
            <person name="Tritt A."/>
            <person name="Adam C."/>
            <person name="Daum C."/>
            <person name="Floudas D."/>
            <person name="Sun H."/>
            <person name="Yadav J.S."/>
            <person name="Pangilinan J."/>
            <person name="Larsson K.H."/>
            <person name="Matsuura K."/>
            <person name="Barry K."/>
            <person name="Labutti K."/>
            <person name="Kuo R."/>
            <person name="Ohm R.A."/>
            <person name="Bhattacharya S.S."/>
            <person name="Shirouzu T."/>
            <person name="Yoshinaga Y."/>
            <person name="Martin F.M."/>
            <person name="Grigoriev I.V."/>
            <person name="Hibbett D.S."/>
        </authorList>
    </citation>
    <scope>NUCLEOTIDE SEQUENCE [LARGE SCALE GENOMIC DNA]</scope>
    <source>
        <strain evidence="1 2">93-53</strain>
    </source>
</reference>
<sequence length="65" mass="6978">MAGHSSLLLPAHPTLAYGIIGDSTSRSMVALFHQRIQGAGAPPSSRYVRYCGRSSAGVLNFRLYL</sequence>